<comment type="subunit">
    <text evidence="10">Homodimer.</text>
</comment>
<dbReference type="PIRSF" id="PIRSF006293">
    <property type="entry name" value="ExsB"/>
    <property type="match status" value="1"/>
</dbReference>
<reference evidence="11" key="1">
    <citation type="journal article" date="2020" name="mSystems">
        <title>Genome- and Community-Level Interaction Insights into Carbon Utilization and Element Cycling Functions of Hydrothermarchaeota in Hydrothermal Sediment.</title>
        <authorList>
            <person name="Zhou Z."/>
            <person name="Liu Y."/>
            <person name="Xu W."/>
            <person name="Pan J."/>
            <person name="Luo Z.H."/>
            <person name="Li M."/>
        </authorList>
    </citation>
    <scope>NUCLEOTIDE SEQUENCE [LARGE SCALE GENOMIC DNA]</scope>
    <source>
        <strain evidence="11">SpSt-300</strain>
    </source>
</reference>
<name>A0A7C2E2Q7_9THEO</name>
<comment type="function">
    <text evidence="10">Catalyzes the ATP-dependent conversion of 7-carboxy-7-deazaguanine (CDG) to 7-cyano-7-deazaguanine (preQ(0)).</text>
</comment>
<dbReference type="UniPathway" id="UPA00391"/>
<feature type="binding site" evidence="10">
    <location>
        <begin position="7"/>
        <end position="17"/>
    </location>
    <ligand>
        <name>ATP</name>
        <dbReference type="ChEBI" id="CHEBI:30616"/>
    </ligand>
</feature>
<feature type="binding site" evidence="10">
    <location>
        <position position="191"/>
    </location>
    <ligand>
        <name>Zn(2+)</name>
        <dbReference type="ChEBI" id="CHEBI:29105"/>
    </ligand>
</feature>
<dbReference type="HAMAP" id="MF_01633">
    <property type="entry name" value="QueC"/>
    <property type="match status" value="1"/>
</dbReference>
<dbReference type="EMBL" id="DSMU01000274">
    <property type="protein sequence ID" value="HEL65886.1"/>
    <property type="molecule type" value="Genomic_DNA"/>
</dbReference>
<evidence type="ECO:0000256" key="3">
    <source>
        <dbReference type="ARBA" id="ARBA00022723"/>
    </source>
</evidence>
<keyword evidence="4 10" id="KW-0547">Nucleotide-binding</keyword>
<sequence>MKSVVLLSGGLDSAVCLAHAVRDGTVVLALTFDYGQQAAKREIQAAAALARHYGVPHRVIYLPFLREITTAALITGEDLPEPEDAALDDPVQAAATARQVWVPNRNGIFLNIAAAFAEYLDATAVVAGFNREEAASFPDNSAAFVTAVTAALRYSTLNRVRVVSYTQHLNKTEIARLGMRLGVPLALVWSCYRGGAAVCGRCESCRRFSRALAAAREG</sequence>
<keyword evidence="6 10" id="KW-0067">ATP-binding</keyword>
<comment type="caution">
    <text evidence="11">The sequence shown here is derived from an EMBL/GenBank/DDBJ whole genome shotgun (WGS) entry which is preliminary data.</text>
</comment>
<dbReference type="GO" id="GO:0005524">
    <property type="term" value="F:ATP binding"/>
    <property type="evidence" value="ECO:0007669"/>
    <property type="project" value="UniProtKB-UniRule"/>
</dbReference>
<gene>
    <name evidence="10 11" type="primary">queC</name>
    <name evidence="11" type="ORF">ENQ34_04320</name>
</gene>
<dbReference type="SUPFAM" id="SSF52402">
    <property type="entry name" value="Adenine nucleotide alpha hydrolases-like"/>
    <property type="match status" value="1"/>
</dbReference>
<proteinExistence type="inferred from homology"/>
<evidence type="ECO:0000256" key="8">
    <source>
        <dbReference type="ARBA" id="ARBA00039149"/>
    </source>
</evidence>
<keyword evidence="10" id="KW-0671">Queuosine biosynthesis</keyword>
<evidence type="ECO:0000256" key="2">
    <source>
        <dbReference type="ARBA" id="ARBA00022598"/>
    </source>
</evidence>
<dbReference type="PANTHER" id="PTHR42914:SF1">
    <property type="entry name" value="7-CYANO-7-DEAZAGUANINE SYNTHASE"/>
    <property type="match status" value="1"/>
</dbReference>
<keyword evidence="5 10" id="KW-0862">Zinc</keyword>
<dbReference type="Gene3D" id="3.40.50.620">
    <property type="entry name" value="HUPs"/>
    <property type="match status" value="1"/>
</dbReference>
<evidence type="ECO:0000256" key="7">
    <source>
        <dbReference type="ARBA" id="ARBA00037993"/>
    </source>
</evidence>
<dbReference type="AlphaFoldDB" id="A0A7C2E2Q7"/>
<dbReference type="PANTHER" id="PTHR42914">
    <property type="entry name" value="7-CYANO-7-DEAZAGUANINE SYNTHASE"/>
    <property type="match status" value="1"/>
</dbReference>
<dbReference type="InterPro" id="IPR014729">
    <property type="entry name" value="Rossmann-like_a/b/a_fold"/>
</dbReference>
<dbReference type="GO" id="GO:0008616">
    <property type="term" value="P:tRNA queuosine(34) biosynthetic process"/>
    <property type="evidence" value="ECO:0007669"/>
    <property type="project" value="UniProtKB-UniRule"/>
</dbReference>
<protein>
    <recommendedName>
        <fullName evidence="8 10">7-cyano-7-deazaguanine synthase</fullName>
        <ecNumber evidence="8 10">6.3.4.20</ecNumber>
    </recommendedName>
    <alternativeName>
        <fullName evidence="10">7-cyano-7-carbaguanine synthase</fullName>
    </alternativeName>
    <alternativeName>
        <fullName evidence="10">PreQ(0) synthase</fullName>
    </alternativeName>
    <alternativeName>
        <fullName evidence="10">Queuosine biosynthesis protein QueC</fullName>
    </alternativeName>
</protein>
<evidence type="ECO:0000256" key="9">
    <source>
        <dbReference type="ARBA" id="ARBA00047890"/>
    </source>
</evidence>
<evidence type="ECO:0000256" key="4">
    <source>
        <dbReference type="ARBA" id="ARBA00022741"/>
    </source>
</evidence>
<organism evidence="11">
    <name type="scientific">Ammonifex degensii</name>
    <dbReference type="NCBI Taxonomy" id="42838"/>
    <lineage>
        <taxon>Bacteria</taxon>
        <taxon>Bacillati</taxon>
        <taxon>Bacillota</taxon>
        <taxon>Clostridia</taxon>
        <taxon>Thermoanaerobacterales</taxon>
        <taxon>Thermoanaerobacteraceae</taxon>
        <taxon>Ammonifex</taxon>
    </lineage>
</organism>
<dbReference type="NCBIfam" id="TIGR00364">
    <property type="entry name" value="7-cyano-7-deazaguanine synthase QueC"/>
    <property type="match status" value="1"/>
</dbReference>
<keyword evidence="3 10" id="KW-0479">Metal-binding</keyword>
<comment type="cofactor">
    <cofactor evidence="10">
        <name>Zn(2+)</name>
        <dbReference type="ChEBI" id="CHEBI:29105"/>
    </cofactor>
    <text evidence="10">Binds 1 zinc ion per subunit.</text>
</comment>
<dbReference type="GO" id="GO:0016879">
    <property type="term" value="F:ligase activity, forming carbon-nitrogen bonds"/>
    <property type="evidence" value="ECO:0007669"/>
    <property type="project" value="UniProtKB-UniRule"/>
</dbReference>
<evidence type="ECO:0000256" key="6">
    <source>
        <dbReference type="ARBA" id="ARBA00022840"/>
    </source>
</evidence>
<dbReference type="CDD" id="cd01995">
    <property type="entry name" value="QueC-like"/>
    <property type="match status" value="1"/>
</dbReference>
<evidence type="ECO:0000256" key="1">
    <source>
        <dbReference type="ARBA" id="ARBA00005061"/>
    </source>
</evidence>
<feature type="binding site" evidence="10">
    <location>
        <position position="199"/>
    </location>
    <ligand>
        <name>Zn(2+)</name>
        <dbReference type="ChEBI" id="CHEBI:29105"/>
    </ligand>
</feature>
<comment type="similarity">
    <text evidence="7 10">Belongs to the QueC family.</text>
</comment>
<dbReference type="Pfam" id="PF06508">
    <property type="entry name" value="QueC"/>
    <property type="match status" value="1"/>
</dbReference>
<comment type="pathway">
    <text evidence="1 10">Purine metabolism; 7-cyano-7-deazaguanine biosynthesis.</text>
</comment>
<evidence type="ECO:0000313" key="11">
    <source>
        <dbReference type="EMBL" id="HEL65886.1"/>
    </source>
</evidence>
<dbReference type="EC" id="6.3.4.20" evidence="8 10"/>
<evidence type="ECO:0000256" key="10">
    <source>
        <dbReference type="HAMAP-Rule" id="MF_01633"/>
    </source>
</evidence>
<dbReference type="InterPro" id="IPR018317">
    <property type="entry name" value="QueC"/>
</dbReference>
<keyword evidence="2 10" id="KW-0436">Ligase</keyword>
<accession>A0A7C2E2Q7</accession>
<comment type="catalytic activity">
    <reaction evidence="9 10">
        <text>7-carboxy-7-carbaguanine + NH4(+) + 2 ATP = 7-cyano-7-carbaguanine + 2 AMP + 2 diphosphate + 2 H(+)</text>
        <dbReference type="Rhea" id="RHEA:27982"/>
        <dbReference type="ChEBI" id="CHEBI:15378"/>
        <dbReference type="ChEBI" id="CHEBI:28938"/>
        <dbReference type="ChEBI" id="CHEBI:30616"/>
        <dbReference type="ChEBI" id="CHEBI:33019"/>
        <dbReference type="ChEBI" id="CHEBI:45075"/>
        <dbReference type="ChEBI" id="CHEBI:61036"/>
        <dbReference type="ChEBI" id="CHEBI:456215"/>
        <dbReference type="EC" id="6.3.4.20"/>
    </reaction>
</comment>
<evidence type="ECO:0000256" key="5">
    <source>
        <dbReference type="ARBA" id="ARBA00022833"/>
    </source>
</evidence>
<feature type="binding site" evidence="10">
    <location>
        <position position="202"/>
    </location>
    <ligand>
        <name>Zn(2+)</name>
        <dbReference type="ChEBI" id="CHEBI:29105"/>
    </ligand>
</feature>
<dbReference type="GO" id="GO:0008270">
    <property type="term" value="F:zinc ion binding"/>
    <property type="evidence" value="ECO:0007669"/>
    <property type="project" value="UniProtKB-UniRule"/>
</dbReference>
<feature type="binding site" evidence="10">
    <location>
        <position position="205"/>
    </location>
    <ligand>
        <name>Zn(2+)</name>
        <dbReference type="ChEBI" id="CHEBI:29105"/>
    </ligand>
</feature>